<protein>
    <submittedName>
        <fullName evidence="2">Uncharacterized protein</fullName>
    </submittedName>
</protein>
<accession>A0A4C1W0Y1</accession>
<proteinExistence type="predicted"/>
<organism evidence="2 3">
    <name type="scientific">Eumeta variegata</name>
    <name type="common">Bagworm moth</name>
    <name type="synonym">Eumeta japonica</name>
    <dbReference type="NCBI Taxonomy" id="151549"/>
    <lineage>
        <taxon>Eukaryota</taxon>
        <taxon>Metazoa</taxon>
        <taxon>Ecdysozoa</taxon>
        <taxon>Arthropoda</taxon>
        <taxon>Hexapoda</taxon>
        <taxon>Insecta</taxon>
        <taxon>Pterygota</taxon>
        <taxon>Neoptera</taxon>
        <taxon>Endopterygota</taxon>
        <taxon>Lepidoptera</taxon>
        <taxon>Glossata</taxon>
        <taxon>Ditrysia</taxon>
        <taxon>Tineoidea</taxon>
        <taxon>Psychidae</taxon>
        <taxon>Oiketicinae</taxon>
        <taxon>Eumeta</taxon>
    </lineage>
</organism>
<dbReference type="Proteomes" id="UP000299102">
    <property type="component" value="Unassembled WGS sequence"/>
</dbReference>
<feature type="region of interest" description="Disordered" evidence="1">
    <location>
        <begin position="14"/>
        <end position="67"/>
    </location>
</feature>
<keyword evidence="3" id="KW-1185">Reference proteome</keyword>
<comment type="caution">
    <text evidence="2">The sequence shown here is derived from an EMBL/GenBank/DDBJ whole genome shotgun (WGS) entry which is preliminary data.</text>
</comment>
<reference evidence="2 3" key="1">
    <citation type="journal article" date="2019" name="Commun. Biol.">
        <title>The bagworm genome reveals a unique fibroin gene that provides high tensile strength.</title>
        <authorList>
            <person name="Kono N."/>
            <person name="Nakamura H."/>
            <person name="Ohtoshi R."/>
            <person name="Tomita M."/>
            <person name="Numata K."/>
            <person name="Arakawa K."/>
        </authorList>
    </citation>
    <scope>NUCLEOTIDE SEQUENCE [LARGE SCALE GENOMIC DNA]</scope>
</reference>
<dbReference type="AlphaFoldDB" id="A0A4C1W0Y1"/>
<evidence type="ECO:0000313" key="3">
    <source>
        <dbReference type="Proteomes" id="UP000299102"/>
    </source>
</evidence>
<sequence>MDYNPLIRATRTTAVHREAATSRAGNRMRINYADSSKRGPIAPAPITTPSRRTGSKNMQARPGNPRCMSCCRNSPPLHALGHALRRFAYKRRINHLTPSNLTC</sequence>
<evidence type="ECO:0000256" key="1">
    <source>
        <dbReference type="SAM" id="MobiDB-lite"/>
    </source>
</evidence>
<dbReference type="EMBL" id="BGZK01000448">
    <property type="protein sequence ID" value="GBP44159.1"/>
    <property type="molecule type" value="Genomic_DNA"/>
</dbReference>
<evidence type="ECO:0000313" key="2">
    <source>
        <dbReference type="EMBL" id="GBP44159.1"/>
    </source>
</evidence>
<gene>
    <name evidence="2" type="ORF">EVAR_31603_1</name>
</gene>
<feature type="compositionally biased region" description="Polar residues" evidence="1">
    <location>
        <begin position="47"/>
        <end position="58"/>
    </location>
</feature>
<name>A0A4C1W0Y1_EUMVA</name>